<protein>
    <recommendedName>
        <fullName evidence="3">Helitron helicase-like domain-containing protein</fullName>
    </recommendedName>
</protein>
<dbReference type="EMBL" id="JBHRTS010000001">
    <property type="protein sequence ID" value="MFC3192746.1"/>
    <property type="molecule type" value="Genomic_DNA"/>
</dbReference>
<dbReference type="RefSeq" id="WP_077409430.1">
    <property type="nucleotide sequence ID" value="NZ_JBHRTS010000001.1"/>
</dbReference>
<reference evidence="2" key="1">
    <citation type="journal article" date="2019" name="Int. J. Syst. Evol. Microbiol.">
        <title>The Global Catalogue of Microorganisms (GCM) 10K type strain sequencing project: providing services to taxonomists for standard genome sequencing and annotation.</title>
        <authorList>
            <consortium name="The Broad Institute Genomics Platform"/>
            <consortium name="The Broad Institute Genome Sequencing Center for Infectious Disease"/>
            <person name="Wu L."/>
            <person name="Ma J."/>
        </authorList>
    </citation>
    <scope>NUCLEOTIDE SEQUENCE [LARGE SCALE GENOMIC DNA]</scope>
    <source>
        <strain evidence="2">KCTC 42953</strain>
    </source>
</reference>
<dbReference type="Proteomes" id="UP001595533">
    <property type="component" value="Unassembled WGS sequence"/>
</dbReference>
<keyword evidence="2" id="KW-1185">Reference proteome</keyword>
<accession>A0ABV7J7U5</accession>
<proteinExistence type="predicted"/>
<gene>
    <name evidence="1" type="ORF">ACFODZ_00705</name>
</gene>
<evidence type="ECO:0008006" key="3">
    <source>
        <dbReference type="Google" id="ProtNLM"/>
    </source>
</evidence>
<evidence type="ECO:0000313" key="2">
    <source>
        <dbReference type="Proteomes" id="UP001595533"/>
    </source>
</evidence>
<evidence type="ECO:0000313" key="1">
    <source>
        <dbReference type="EMBL" id="MFC3192746.1"/>
    </source>
</evidence>
<comment type="caution">
    <text evidence="1">The sequence shown here is derived from an EMBL/GenBank/DDBJ whole genome shotgun (WGS) entry which is preliminary data.</text>
</comment>
<organism evidence="1 2">
    <name type="scientific">Marinicella sediminis</name>
    <dbReference type="NCBI Taxonomy" id="1792834"/>
    <lineage>
        <taxon>Bacteria</taxon>
        <taxon>Pseudomonadati</taxon>
        <taxon>Pseudomonadota</taxon>
        <taxon>Gammaproteobacteria</taxon>
        <taxon>Lysobacterales</taxon>
        <taxon>Marinicellaceae</taxon>
        <taxon>Marinicella</taxon>
    </lineage>
</organism>
<sequence>MTIARRPTIPFAQWKLAVDLKATRKLQNQAGMPAFGCACDVCADWKKLYKKIIPGQMSEQLNRIGVDQQHPTDIYAFMESENDRAIRVLFHFIGKILSGPGAQTFCNKVHGQIMNYVPQGYENFFSIMVLPANQSFETAPRRSDGSHDQVVCIDMRLMYSLPQ</sequence>
<name>A0ABV7J7U5_9GAMM</name>